<dbReference type="PANTHER" id="PTHR45708">
    <property type="entry name" value="ENDOCHITINASE"/>
    <property type="match status" value="1"/>
</dbReference>
<accession>A0A0C3HJ15</accession>
<dbReference type="GO" id="GO:0006032">
    <property type="term" value="P:chitin catabolic process"/>
    <property type="evidence" value="ECO:0007669"/>
    <property type="project" value="UniProtKB-KW"/>
</dbReference>
<dbReference type="EMBL" id="KN832875">
    <property type="protein sequence ID" value="KIN02347.1"/>
    <property type="molecule type" value="Genomic_DNA"/>
</dbReference>
<dbReference type="GO" id="GO:0005576">
    <property type="term" value="C:extracellular region"/>
    <property type="evidence" value="ECO:0007669"/>
    <property type="project" value="TreeGrafter"/>
</dbReference>
<comment type="similarity">
    <text evidence="9">Belongs to the glycosyl hydrolase 18 family.</text>
</comment>
<comment type="catalytic activity">
    <reaction evidence="1">
        <text>Random endo-hydrolysis of N-acetyl-beta-D-glucosaminide (1-&gt;4)-beta-linkages in chitin and chitodextrins.</text>
        <dbReference type="EC" id="3.2.1.14"/>
    </reaction>
</comment>
<organism evidence="12 13">
    <name type="scientific">Oidiodendron maius (strain Zn)</name>
    <dbReference type="NCBI Taxonomy" id="913774"/>
    <lineage>
        <taxon>Eukaryota</taxon>
        <taxon>Fungi</taxon>
        <taxon>Dikarya</taxon>
        <taxon>Ascomycota</taxon>
        <taxon>Pezizomycotina</taxon>
        <taxon>Leotiomycetes</taxon>
        <taxon>Leotiomycetes incertae sedis</taxon>
        <taxon>Myxotrichaceae</taxon>
        <taxon>Oidiodendron</taxon>
    </lineage>
</organism>
<keyword evidence="3 8" id="KW-0378">Hydrolase</keyword>
<evidence type="ECO:0000256" key="7">
    <source>
        <dbReference type="ARBA" id="ARBA00023326"/>
    </source>
</evidence>
<feature type="chain" id="PRO_5002178230" description="chitinase" evidence="10">
    <location>
        <begin position="20"/>
        <end position="321"/>
    </location>
</feature>
<keyword evidence="4" id="KW-0146">Chitin degradation</keyword>
<dbReference type="InterPro" id="IPR001579">
    <property type="entry name" value="Glyco_hydro_18_chit_AS"/>
</dbReference>
<evidence type="ECO:0000256" key="6">
    <source>
        <dbReference type="ARBA" id="ARBA00023295"/>
    </source>
</evidence>
<dbReference type="InParanoid" id="A0A0C3HJ15"/>
<dbReference type="EC" id="3.2.1.14" evidence="2"/>
<dbReference type="Proteomes" id="UP000054321">
    <property type="component" value="Unassembled WGS sequence"/>
</dbReference>
<dbReference type="PANTHER" id="PTHR45708:SF60">
    <property type="entry name" value="III CHITINASE, PUTATIVE (AFU_ORTHOLOGUE AFUA_5G03850)-RELATED"/>
    <property type="match status" value="1"/>
</dbReference>
<dbReference type="Gene3D" id="3.20.20.80">
    <property type="entry name" value="Glycosidases"/>
    <property type="match status" value="1"/>
</dbReference>
<keyword evidence="7" id="KW-0624">Polysaccharide degradation</keyword>
<evidence type="ECO:0000313" key="12">
    <source>
        <dbReference type="EMBL" id="KIN02347.1"/>
    </source>
</evidence>
<sequence length="321" mass="34220">MAIFSTFVSLLALTAGIDALKAPRAIVTKDVAITGPTPRLIVYVQTFHVNGDSNTPLSLLPLINDNTGITHVIFAMTHLNSDPGDIHLNDNPYNASIFDQAWSDAKQLQAAGVKLMATMGGAGDGSYSHLASDFDAYYGPLRDLIKQYNLDGFDLDIEEAADINIIVQLINALYNDMGPDFLITMAPVASALASPNGGDLSGFSYFDLDSQAVASDGTKLVSWYNGQFYSGFGSPADTSTYDSIVSAGWDPARVVMGILDSPNDGSGYVDTATVQSTVSSLKAKYPSFGGVDGWEYFDAGVGDGDAQPYQWMRMPSKGRNS</sequence>
<reference evidence="13" key="2">
    <citation type="submission" date="2015-01" db="EMBL/GenBank/DDBJ databases">
        <title>Evolutionary Origins and Diversification of the Mycorrhizal Mutualists.</title>
        <authorList>
            <consortium name="DOE Joint Genome Institute"/>
            <consortium name="Mycorrhizal Genomics Consortium"/>
            <person name="Kohler A."/>
            <person name="Kuo A."/>
            <person name="Nagy L.G."/>
            <person name="Floudas D."/>
            <person name="Copeland A."/>
            <person name="Barry K.W."/>
            <person name="Cichocki N."/>
            <person name="Veneault-Fourrey C."/>
            <person name="LaButti K."/>
            <person name="Lindquist E.A."/>
            <person name="Lipzen A."/>
            <person name="Lundell T."/>
            <person name="Morin E."/>
            <person name="Murat C."/>
            <person name="Riley R."/>
            <person name="Ohm R."/>
            <person name="Sun H."/>
            <person name="Tunlid A."/>
            <person name="Henrissat B."/>
            <person name="Grigoriev I.V."/>
            <person name="Hibbett D.S."/>
            <person name="Martin F."/>
        </authorList>
    </citation>
    <scope>NUCLEOTIDE SEQUENCE [LARGE SCALE GENOMIC DNA]</scope>
    <source>
        <strain evidence="13">Zn</strain>
    </source>
</reference>
<evidence type="ECO:0000256" key="10">
    <source>
        <dbReference type="SAM" id="SignalP"/>
    </source>
</evidence>
<dbReference type="InterPro" id="IPR001223">
    <property type="entry name" value="Glyco_hydro18_cat"/>
</dbReference>
<protein>
    <recommendedName>
        <fullName evidence="2">chitinase</fullName>
        <ecNumber evidence="2">3.2.1.14</ecNumber>
    </recommendedName>
</protein>
<dbReference type="AlphaFoldDB" id="A0A0C3HJ15"/>
<dbReference type="GO" id="GO:0008843">
    <property type="term" value="F:endochitinase activity"/>
    <property type="evidence" value="ECO:0007669"/>
    <property type="project" value="UniProtKB-EC"/>
</dbReference>
<evidence type="ECO:0000256" key="4">
    <source>
        <dbReference type="ARBA" id="ARBA00023024"/>
    </source>
</evidence>
<keyword evidence="10" id="KW-0732">Signal</keyword>
<keyword evidence="5" id="KW-0119">Carbohydrate metabolism</keyword>
<evidence type="ECO:0000256" key="1">
    <source>
        <dbReference type="ARBA" id="ARBA00000822"/>
    </source>
</evidence>
<keyword evidence="6 8" id="KW-0326">Glycosidase</keyword>
<dbReference type="GO" id="GO:0000272">
    <property type="term" value="P:polysaccharide catabolic process"/>
    <property type="evidence" value="ECO:0007669"/>
    <property type="project" value="UniProtKB-KW"/>
</dbReference>
<dbReference type="InterPro" id="IPR017853">
    <property type="entry name" value="GH"/>
</dbReference>
<reference evidence="12 13" key="1">
    <citation type="submission" date="2014-04" db="EMBL/GenBank/DDBJ databases">
        <authorList>
            <consortium name="DOE Joint Genome Institute"/>
            <person name="Kuo A."/>
            <person name="Martino E."/>
            <person name="Perotto S."/>
            <person name="Kohler A."/>
            <person name="Nagy L.G."/>
            <person name="Floudas D."/>
            <person name="Copeland A."/>
            <person name="Barry K.W."/>
            <person name="Cichocki N."/>
            <person name="Veneault-Fourrey C."/>
            <person name="LaButti K."/>
            <person name="Lindquist E.A."/>
            <person name="Lipzen A."/>
            <person name="Lundell T."/>
            <person name="Morin E."/>
            <person name="Murat C."/>
            <person name="Sun H."/>
            <person name="Tunlid A."/>
            <person name="Henrissat B."/>
            <person name="Grigoriev I.V."/>
            <person name="Hibbett D.S."/>
            <person name="Martin F."/>
            <person name="Nordberg H.P."/>
            <person name="Cantor M.N."/>
            <person name="Hua S.X."/>
        </authorList>
    </citation>
    <scope>NUCLEOTIDE SEQUENCE [LARGE SCALE GENOMIC DNA]</scope>
    <source>
        <strain evidence="12 13">Zn</strain>
    </source>
</reference>
<evidence type="ECO:0000313" key="13">
    <source>
        <dbReference type="Proteomes" id="UP000054321"/>
    </source>
</evidence>
<evidence type="ECO:0000256" key="8">
    <source>
        <dbReference type="RuleBase" id="RU000489"/>
    </source>
</evidence>
<dbReference type="Pfam" id="PF00704">
    <property type="entry name" value="Glyco_hydro_18"/>
    <property type="match status" value="1"/>
</dbReference>
<evidence type="ECO:0000256" key="9">
    <source>
        <dbReference type="RuleBase" id="RU004453"/>
    </source>
</evidence>
<keyword evidence="13" id="KW-1185">Reference proteome</keyword>
<dbReference type="InterPro" id="IPR050542">
    <property type="entry name" value="Glycosyl_Hydrlase18_Chitinase"/>
</dbReference>
<feature type="signal peptide" evidence="10">
    <location>
        <begin position="1"/>
        <end position="19"/>
    </location>
</feature>
<dbReference type="OrthoDB" id="3012298at2759"/>
<name>A0A0C3HJ15_OIDMZ</name>
<dbReference type="PROSITE" id="PS01095">
    <property type="entry name" value="GH18_1"/>
    <property type="match status" value="1"/>
</dbReference>
<dbReference type="SUPFAM" id="SSF51445">
    <property type="entry name" value="(Trans)glycosidases"/>
    <property type="match status" value="1"/>
</dbReference>
<evidence type="ECO:0000256" key="3">
    <source>
        <dbReference type="ARBA" id="ARBA00022801"/>
    </source>
</evidence>
<feature type="domain" description="GH18" evidence="11">
    <location>
        <begin position="38"/>
        <end position="321"/>
    </location>
</feature>
<proteinExistence type="inferred from homology"/>
<evidence type="ECO:0000256" key="2">
    <source>
        <dbReference type="ARBA" id="ARBA00012729"/>
    </source>
</evidence>
<evidence type="ECO:0000256" key="5">
    <source>
        <dbReference type="ARBA" id="ARBA00023277"/>
    </source>
</evidence>
<dbReference type="PROSITE" id="PS51910">
    <property type="entry name" value="GH18_2"/>
    <property type="match status" value="1"/>
</dbReference>
<dbReference type="HOGENOM" id="CLU_060983_1_0_1"/>
<evidence type="ECO:0000259" key="11">
    <source>
        <dbReference type="PROSITE" id="PS51910"/>
    </source>
</evidence>
<gene>
    <name evidence="12" type="ORF">OIDMADRAFT_103495</name>
</gene>